<dbReference type="PANTHER" id="PTHR45080">
    <property type="entry name" value="CONTACTIN 5"/>
    <property type="match status" value="1"/>
</dbReference>
<feature type="domain" description="Ig-like" evidence="19">
    <location>
        <begin position="2560"/>
        <end position="2648"/>
    </location>
</feature>
<feature type="domain" description="Ig-like" evidence="19">
    <location>
        <begin position="1627"/>
        <end position="1725"/>
    </location>
</feature>
<dbReference type="SUPFAM" id="SSF57196">
    <property type="entry name" value="EGF/Laminin"/>
    <property type="match status" value="1"/>
</dbReference>
<dbReference type="Pfam" id="PF13927">
    <property type="entry name" value="Ig_3"/>
    <property type="match status" value="11"/>
</dbReference>
<dbReference type="PROSITE" id="PS50993">
    <property type="entry name" value="NIDOGEN_G2"/>
    <property type="match status" value="1"/>
</dbReference>
<keyword evidence="3" id="KW-0964">Secreted</keyword>
<feature type="domain" description="Ig-like" evidence="19">
    <location>
        <begin position="691"/>
        <end position="760"/>
    </location>
</feature>
<dbReference type="PANTHER" id="PTHR45080:SF34">
    <property type="entry name" value="MYOSIN LIGHT CHAIN KINASE, SMOOTH MUSCLE-LIKE"/>
    <property type="match status" value="1"/>
</dbReference>
<dbReference type="InterPro" id="IPR013098">
    <property type="entry name" value="Ig_I-set"/>
</dbReference>
<keyword evidence="14" id="KW-0325">Glycoprotein</keyword>
<feature type="domain" description="Ig-like" evidence="19">
    <location>
        <begin position="966"/>
        <end position="1051"/>
    </location>
</feature>
<evidence type="ECO:0000256" key="4">
    <source>
        <dbReference type="ARBA" id="ARBA00022530"/>
    </source>
</evidence>
<feature type="domain" description="Ig-like" evidence="19">
    <location>
        <begin position="2744"/>
        <end position="2830"/>
    </location>
</feature>
<organism evidence="21 22">
    <name type="scientific">Zosterops borbonicus</name>
    <dbReference type="NCBI Taxonomy" id="364589"/>
    <lineage>
        <taxon>Eukaryota</taxon>
        <taxon>Metazoa</taxon>
        <taxon>Chordata</taxon>
        <taxon>Craniata</taxon>
        <taxon>Vertebrata</taxon>
        <taxon>Euteleostomi</taxon>
        <taxon>Archelosauria</taxon>
        <taxon>Archosauria</taxon>
        <taxon>Dinosauria</taxon>
        <taxon>Saurischia</taxon>
        <taxon>Theropoda</taxon>
        <taxon>Coelurosauria</taxon>
        <taxon>Aves</taxon>
        <taxon>Neognathae</taxon>
        <taxon>Neoaves</taxon>
        <taxon>Telluraves</taxon>
        <taxon>Australaves</taxon>
        <taxon>Passeriformes</taxon>
        <taxon>Sylvioidea</taxon>
        <taxon>Zosteropidae</taxon>
        <taxon>Zosterops</taxon>
    </lineage>
</organism>
<dbReference type="SMART" id="SM00406">
    <property type="entry name" value="IGv"/>
    <property type="match status" value="8"/>
</dbReference>
<dbReference type="PROSITE" id="PS01187">
    <property type="entry name" value="EGF_CA"/>
    <property type="match status" value="1"/>
</dbReference>
<keyword evidence="10" id="KW-1133">Transmembrane helix</keyword>
<dbReference type="InterPro" id="IPR026823">
    <property type="entry name" value="cEGF"/>
</dbReference>
<evidence type="ECO:0000256" key="6">
    <source>
        <dbReference type="ARBA" id="ARBA00022692"/>
    </source>
</evidence>
<evidence type="ECO:0000256" key="16">
    <source>
        <dbReference type="PROSITE-ProRule" id="PRU00076"/>
    </source>
</evidence>
<feature type="domain" description="EGF-like" evidence="18">
    <location>
        <begin position="3428"/>
        <end position="3466"/>
    </location>
</feature>
<evidence type="ECO:0000256" key="10">
    <source>
        <dbReference type="ARBA" id="ARBA00022989"/>
    </source>
</evidence>
<protein>
    <recommendedName>
        <fullName evidence="23">Hemicentin-2</fullName>
    </recommendedName>
</protein>
<dbReference type="Gene3D" id="2.60.40.10">
    <property type="entry name" value="Immunoglobulins"/>
    <property type="match status" value="30"/>
</dbReference>
<evidence type="ECO:0000259" key="19">
    <source>
        <dbReference type="PROSITE" id="PS50835"/>
    </source>
</evidence>
<dbReference type="InterPro" id="IPR013106">
    <property type="entry name" value="Ig_V-set"/>
</dbReference>
<keyword evidence="22" id="KW-1185">Reference proteome</keyword>
<dbReference type="FunFam" id="2.60.40.10:FF:000186">
    <property type="entry name" value="Hemicentin 1"/>
    <property type="match status" value="5"/>
</dbReference>
<feature type="chain" id="PRO_5035439906" description="Hemicentin-2" evidence="17">
    <location>
        <begin position="21"/>
        <end position="3772"/>
    </location>
</feature>
<dbReference type="Proteomes" id="UP000796761">
    <property type="component" value="Unassembled WGS sequence"/>
</dbReference>
<dbReference type="GO" id="GO:0005509">
    <property type="term" value="F:calcium ion binding"/>
    <property type="evidence" value="ECO:0007669"/>
    <property type="project" value="InterPro"/>
</dbReference>
<comment type="caution">
    <text evidence="16">Lacks conserved residue(s) required for the propagation of feature annotation.</text>
</comment>
<dbReference type="InterPro" id="IPR036465">
    <property type="entry name" value="vWFA_dom_sf"/>
</dbReference>
<dbReference type="Gene3D" id="3.40.50.410">
    <property type="entry name" value="von Willebrand factor, type A domain"/>
    <property type="match status" value="1"/>
</dbReference>
<keyword evidence="6" id="KW-0812">Transmembrane</keyword>
<dbReference type="GO" id="GO:0005886">
    <property type="term" value="C:plasma membrane"/>
    <property type="evidence" value="ECO:0007669"/>
    <property type="project" value="TreeGrafter"/>
</dbReference>
<dbReference type="FunFam" id="2.60.40.10:FF:000032">
    <property type="entry name" value="palladin isoform X1"/>
    <property type="match status" value="5"/>
</dbReference>
<dbReference type="Pfam" id="PF23560">
    <property type="entry name" value="GBD_Hemicentin"/>
    <property type="match status" value="1"/>
</dbReference>
<dbReference type="FunFam" id="2.10.25.10:FF:000210">
    <property type="entry name" value="Hemicentin 1"/>
    <property type="match status" value="1"/>
</dbReference>
<dbReference type="SMART" id="SM00181">
    <property type="entry name" value="EGF"/>
    <property type="match status" value="4"/>
</dbReference>
<dbReference type="FunFam" id="2.60.40.10:FF:000130">
    <property type="entry name" value="Hemicentin 1"/>
    <property type="match status" value="5"/>
</dbReference>
<evidence type="ECO:0000256" key="15">
    <source>
        <dbReference type="ARBA" id="ARBA00023319"/>
    </source>
</evidence>
<dbReference type="InterPro" id="IPR003599">
    <property type="entry name" value="Ig_sub"/>
</dbReference>
<dbReference type="InterPro" id="IPR049883">
    <property type="entry name" value="NOTCH1_EGF-like"/>
</dbReference>
<keyword evidence="5 16" id="KW-0245">EGF-like domain</keyword>
<feature type="domain" description="Ig-like" evidence="19">
    <location>
        <begin position="1334"/>
        <end position="1423"/>
    </location>
</feature>
<dbReference type="SUPFAM" id="SSF48726">
    <property type="entry name" value="Immunoglobulin"/>
    <property type="match status" value="30"/>
</dbReference>
<dbReference type="PROSITE" id="PS50835">
    <property type="entry name" value="IG_LIKE"/>
    <property type="match status" value="29"/>
</dbReference>
<dbReference type="Pfam" id="PF07645">
    <property type="entry name" value="EGF_CA"/>
    <property type="match status" value="2"/>
</dbReference>
<dbReference type="InterPro" id="IPR007110">
    <property type="entry name" value="Ig-like_dom"/>
</dbReference>
<feature type="domain" description="Ig-like" evidence="19">
    <location>
        <begin position="2004"/>
        <end position="2094"/>
    </location>
</feature>
<feature type="domain" description="Ig-like" evidence="19">
    <location>
        <begin position="2653"/>
        <end position="2739"/>
    </location>
</feature>
<dbReference type="InterPro" id="IPR009017">
    <property type="entry name" value="GFP"/>
</dbReference>
<feature type="domain" description="Ig-like" evidence="19">
    <location>
        <begin position="2923"/>
        <end position="3007"/>
    </location>
</feature>
<dbReference type="CDD" id="cd00096">
    <property type="entry name" value="Ig"/>
    <property type="match status" value="11"/>
</dbReference>
<feature type="domain" description="Ig-like" evidence="19">
    <location>
        <begin position="1244"/>
        <end position="1329"/>
    </location>
</feature>
<dbReference type="Gene3D" id="2.40.155.10">
    <property type="entry name" value="Green fluorescent protein"/>
    <property type="match status" value="1"/>
</dbReference>
<feature type="domain" description="Ig-like" evidence="19">
    <location>
        <begin position="1730"/>
        <end position="1820"/>
    </location>
</feature>
<feature type="disulfide bond" evidence="16">
    <location>
        <begin position="3582"/>
        <end position="3592"/>
    </location>
</feature>
<feature type="domain" description="Ig-like" evidence="19">
    <location>
        <begin position="1056"/>
        <end position="1148"/>
    </location>
</feature>
<evidence type="ECO:0000259" key="18">
    <source>
        <dbReference type="PROSITE" id="PS50026"/>
    </source>
</evidence>
<dbReference type="SUPFAM" id="SSF54511">
    <property type="entry name" value="GFP-like"/>
    <property type="match status" value="1"/>
</dbReference>
<dbReference type="InterPro" id="IPR056861">
    <property type="entry name" value="HMCN1-like_VWA"/>
</dbReference>
<comment type="subcellular location">
    <subcellularLocation>
        <location evidence="1">Membrane</location>
        <topology evidence="1">Single-pass membrane protein</topology>
    </subcellularLocation>
    <subcellularLocation>
        <location evidence="2">Secreted</location>
        <location evidence="2">Extracellular space</location>
        <location evidence="2">Extracellular matrix</location>
    </subcellularLocation>
</comment>
<proteinExistence type="predicted"/>
<dbReference type="FunFam" id="2.60.40.10:FF:000503">
    <property type="entry name" value="Hemicentin 1"/>
    <property type="match status" value="1"/>
</dbReference>
<dbReference type="FunFam" id="3.40.50.410:FF:000032">
    <property type="entry name" value="Hemicentin 1"/>
    <property type="match status" value="1"/>
</dbReference>
<feature type="domain" description="Ig-like" evidence="19">
    <location>
        <begin position="1428"/>
        <end position="1516"/>
    </location>
</feature>
<keyword evidence="15" id="KW-0393">Immunoglobulin domain</keyword>
<dbReference type="SMART" id="SM00409">
    <property type="entry name" value="IG"/>
    <property type="match status" value="30"/>
</dbReference>
<dbReference type="Gene3D" id="2.10.25.10">
    <property type="entry name" value="Laminin"/>
    <property type="match status" value="3"/>
</dbReference>
<feature type="domain" description="Ig-like" evidence="19">
    <location>
        <begin position="3103"/>
        <end position="3190"/>
    </location>
</feature>
<evidence type="ECO:0000256" key="8">
    <source>
        <dbReference type="ARBA" id="ARBA00022737"/>
    </source>
</evidence>
<dbReference type="SMART" id="SM00408">
    <property type="entry name" value="IGc2"/>
    <property type="match status" value="30"/>
</dbReference>
<feature type="domain" description="Ig-like" evidence="19">
    <location>
        <begin position="875"/>
        <end position="959"/>
    </location>
</feature>
<feature type="domain" description="Ig-like" evidence="19">
    <location>
        <begin position="2833"/>
        <end position="2918"/>
    </location>
</feature>
<keyword evidence="9" id="KW-0106">Calcium</keyword>
<evidence type="ECO:0000256" key="1">
    <source>
        <dbReference type="ARBA" id="ARBA00004167"/>
    </source>
</evidence>
<dbReference type="FunFam" id="2.60.40.10:FF:000285">
    <property type="entry name" value="Hemicentin 1"/>
    <property type="match status" value="1"/>
</dbReference>
<dbReference type="InterPro" id="IPR056475">
    <property type="entry name" value="GBD_Hemicentin/VWA7"/>
</dbReference>
<dbReference type="PROSITE" id="PS00010">
    <property type="entry name" value="ASX_HYDROXYL"/>
    <property type="match status" value="2"/>
</dbReference>
<evidence type="ECO:0000256" key="2">
    <source>
        <dbReference type="ARBA" id="ARBA00004498"/>
    </source>
</evidence>
<evidence type="ECO:0000256" key="17">
    <source>
        <dbReference type="SAM" id="SignalP"/>
    </source>
</evidence>
<accession>A0A8K1G807</accession>
<feature type="domain" description="Ig-like" evidence="19">
    <location>
        <begin position="2468"/>
        <end position="2555"/>
    </location>
</feature>
<dbReference type="Pfam" id="PF25106">
    <property type="entry name" value="VWA_4"/>
    <property type="match status" value="1"/>
</dbReference>
<feature type="domain" description="Ig-like" evidence="19">
    <location>
        <begin position="2192"/>
        <end position="2273"/>
    </location>
</feature>
<evidence type="ECO:0000256" key="3">
    <source>
        <dbReference type="ARBA" id="ARBA00022525"/>
    </source>
</evidence>
<feature type="domain" description="Ig-like" evidence="19">
    <location>
        <begin position="1917"/>
        <end position="1983"/>
    </location>
</feature>
<name>A0A8K1G807_9PASS</name>
<dbReference type="SUPFAM" id="SSF57184">
    <property type="entry name" value="Growth factor receptor domain"/>
    <property type="match status" value="1"/>
</dbReference>
<keyword evidence="4" id="KW-0272">Extracellular matrix</keyword>
<dbReference type="InterPro" id="IPR036179">
    <property type="entry name" value="Ig-like_dom_sf"/>
</dbReference>
<dbReference type="CDD" id="cd00054">
    <property type="entry name" value="EGF_CA"/>
    <property type="match status" value="4"/>
</dbReference>
<feature type="domain" description="Ig-like" evidence="19">
    <location>
        <begin position="1153"/>
        <end position="1241"/>
    </location>
</feature>
<feature type="domain" description="Ig-like" evidence="19">
    <location>
        <begin position="2375"/>
        <end position="2465"/>
    </location>
</feature>
<dbReference type="FunFam" id="2.10.25.10:FF:000352">
    <property type="entry name" value="Hemicentin 1"/>
    <property type="match status" value="1"/>
</dbReference>
<feature type="signal peptide" evidence="17">
    <location>
        <begin position="1"/>
        <end position="20"/>
    </location>
</feature>
<feature type="domain" description="Ig-like" evidence="19">
    <location>
        <begin position="509"/>
        <end position="592"/>
    </location>
</feature>
<feature type="domain" description="Ig-like" evidence="19">
    <location>
        <begin position="1825"/>
        <end position="1904"/>
    </location>
</feature>
<reference evidence="21" key="1">
    <citation type="submission" date="2019-04" db="EMBL/GenBank/DDBJ databases">
        <title>Genome assembly of Zosterops borbonicus 15179.</title>
        <authorList>
            <person name="Leroy T."/>
            <person name="Anselmetti Y."/>
            <person name="Tilak M.-K."/>
            <person name="Nabholz B."/>
        </authorList>
    </citation>
    <scope>NUCLEOTIDE SEQUENCE</scope>
    <source>
        <strain evidence="21">HGM_15179</strain>
        <tissue evidence="21">Muscle</tissue>
    </source>
</reference>
<keyword evidence="8" id="KW-0677">Repeat</keyword>
<evidence type="ECO:0000256" key="11">
    <source>
        <dbReference type="ARBA" id="ARBA00023136"/>
    </source>
</evidence>
<dbReference type="InterPro" id="IPR001881">
    <property type="entry name" value="EGF-like_Ca-bd_dom"/>
</dbReference>
<dbReference type="InterPro" id="IPR013783">
    <property type="entry name" value="Ig-like_fold"/>
</dbReference>
<evidence type="ECO:0000313" key="21">
    <source>
        <dbReference type="EMBL" id="TRZ13268.1"/>
    </source>
</evidence>
<dbReference type="InterPro" id="IPR000742">
    <property type="entry name" value="EGF"/>
</dbReference>
<evidence type="ECO:0000256" key="9">
    <source>
        <dbReference type="ARBA" id="ARBA00022837"/>
    </source>
</evidence>
<keyword evidence="11" id="KW-0472">Membrane</keyword>
<sequence>MPPHGGVFVGLWMLLALSVAESPPGWATLAFVFDVTGSMYDDLVQVMDGASRILERTLSRSTKPISNYALVPFHDPEVGPVTLTTDPQLFQQRLRELHVQGGGDCPEMSVGAIRVAVEISHPGSFVYVFSDARAKDYEQQEELLRLLQHKQSQVVFVLTGDCGDRSHPGYRVYERIAATSSGQIFHLDKQQVTEVLKWVEEAIQASKVHLLSTDHEDGGENTWQVPFDPSLKEVTISLSGPAPGIRVQDPAGKVLEKGRGLRELLSIPNSAMVVALEPYKPGTWLVTTRSSGRHSLRITGISNVNFQASFSTEPEFDTSQQGERPVQGLPISVLVNCTGLRPPGRLQEIELFNTSGHVLLSLPAQPLLNSSSGSTTQLWVGSPLWVPAGDFLLKVKGEDAQGHPLHRLSGVTYTSMVPGLPKVNISSNIQAYNREPQLISCSAWSEIPFHLLLSRGKRKLREEQLFRISGNISWLIPAVSESDEGFYECTATSKVGVTRARAYVSVSEPSPRLIAPGNITASPGQDVVMSCVVLGDVPYNLTWSWDGKMAQPGDGRTRLLQNHSLEISHVQPGDGGLYECVAQSARGTATASLWLFIQEVPWVKVDPSPQRFSRGQELRLNCTAGGHPEPHTSWKRWGWALQQDERVFRDVEGTLHITSAVPEDAGNYSCHASSTLGWEEQVVTLEFAEPPAILAVTPSLKVLVGEDVTLECWVSGAPPPHITWYKGEQVMATFPAGTQRAVLRLQAVREEDSGLYGCHALGQAGSAFHSTLLHVGSAPHFPEPLGDVEVKVGESVNLLCPVEGSPLPEVTWSRQDGQPVMGWQGPWGVSSQLEAAQLLIDSASLDDQAIYICEAQNEFGKIQAEVKLTVTGEAPEIALASPVVRVLPGQPVSLPCVILAGSPFPARRWLKDGQNVAPGGHYSIQADGSLHVDQASQGDAGTFTCEVINAFGSHKQDVSLVIHVPPSIEPGPVLVTATEGAAVTLRCNATGVPHPTVTWAKGTEPISLSPHYQLDPDGTLLIPSSSPGDSGTYFCTANNAAGFSSREMQLSISTKPRISVNGSQTSDPVTILAVLGQETTLPCEVQGFPPPLVVWSREPQPLPITTTRFSVLPSGSLHLSEPQVTDTGLYTCMATNAAGNASLSYSLNVQVPPDIEPSAVDLAIPENGSASLECLASGLPAPDITWYKEQEQLSAGAGVTLSRDGKLLQIPRTRVSDAGSYRCVASSLAGVAELWYSLQVTVPPSFSSPEPEAVSVLEGQSIQLACECHGIPLPTLSWWKDGRALNPLRKVSVIEGGETVLECEVAHAGHYTCLVTNTEGQEQREFDVVVHVPPEFIQGSGLTTNVNVSLQGSLTLTCEAAGIPQPTVTWFRDGSPVIPSEHTHVLSGGWLLRLTRARAQDGGHYSCLASNVAGEARRHFYVEVLGKEGSSVCCRIPEVTVIINNPVSLVCEALPYPSPNITWLKDEVPLKASRNVLLLPGGHGLQILNAQEEDTGTYSCIVASEDGEAVKNYAVKVLVPPWIAREDPLGEFAVKEVKARVNSTVVLECETWAVPEPTIQWYKDKQLLASSEHLQILSEGQVLQIQPAGVLDSGHYTCVATNAVGEDDRDFIVRVQVPPIFQQQTSPKEALEIFYREEDQDGEVTEHRQAVHGQPTALYCDTSAIPPPQLTWYKDGQPLSPGLGVLMLQGGRVLQLQAVQEEDRGRYTCEAANAAGWDRLHYELEVLTAPAIRGGTEDLVEEVTATVNGTVRFECEATGHPEPTVSWLWNDLPIEADPRHQLLEGGTVLQVALVEEGDSGSYTCMAENPAGSAEKHFALAVQEAPWSVGTEPENVHGIANGSVSLVCDIRSHPAAEITWYKDGHALRLGSRVLQLPHLQLSSSGTYTCMVLNTASQDEKSFILTVHEPSGIQGIQDPQQETLEADMGTPLVLTCQVPGVAMPTVIWLKDGHSLEMSPEQGLVSGGAQLQLSPLQPFHQGQYTCLTRGLGAETRKDFMVLVRVAPQISSSGDPSEHSVLEGSRVRLECRAEGQPTPHISWLKDGQPLGLQHPSHSRVSADGSTLLLEGLRAADSGAYTCLARNSLGEETRLHTLNVLVPPAIERSASDSGVVRGVLSAVVTLECWARGSPPLHVSWLKDGLPLRLSPHITLLSAGHILRISQAQLSDAGLYTCIVSSRAGVTDRSFVLQIQVPPVLESPESSEEQMVAEGSDVTFTCKATGSPAPSVTWLKNGEPLGQQSDQGPGDQQLSLVAVVPADAGVYSCLVVNEVGEVSKAFHLVVMEPPRVEAASHPTEISIAVGTPLELRCVVTGVPMPTVTWEKDGQLLAGPSLLLGNESTLHIESTEVADAGLYTCLATSPAGEDSRSFHVSIQAPPSITSTREIPIITAVAGGQLLLECPEGAEPHPNMEWHQEGSLLQEDARRQILAQGRFLQLQAVSAADGGEYSCRATSTPENTGPRVRVRVHVAPEIQAGPEEVKVLLNSSAMLPCLAEGWPEPRVTWRKDGQLLPLPGSDRLQLLPGGSLQIDPVQAQDLGHYLCMASSPAGSDRRGLDLQVLVPPAITPGPSNLTLLAQQPATLGCDAWGSPKPHIRWEKNGHPLNLHLPPGTYSLQSLGSLLISSPGPRDEGRFECIATNTAGEARKVFLVSVHVPPTIADDLTDVVVTRLSPAVLTCYASGVPPPTVSWSKDGAQLGSRGGGYRVLPRGALEIRQALPAHSGHYTCTARSAAGMARKHLRLTVHEPPALKPLPGMVIVMANTSAVLSCEATGVPRPQVTWQKDGVGVTGGSGLKVLPNGQLRLLRAAPEDAGTYLCMARNPSGTAAGRTRLIVQVPPIIAAGPLELVVLEGLEVLLPCAARGVPEPRVSWSREGALLRGGRATVLPSGELLLRDVQEGDAGSYSCTAVNSAGRAVRRLSLSIHTLPTFTHLPTDITLSRGERLELVCAAVGSPQPHVSWMANGRLITDDASGHSGRTILRREAAAPTDSGTYVCHAENSAGAIRGTVFVSVRETPVIHGDASTYQVEHSGGDALLDCRAQGHPEPLIRWSKDGVPLVAHGRLQQLQNGSLVIRAVGSTDMGQYRCVAENDVGTAAKVVTLVLQSAPVVTVTPAEVRVRAGQQVLLHCVVSGEPTPSVEWQWDGEPLPEGPHARVLPNATLFLPSVTPRDAGSYSCLARNALGSAVAYSSLDVQGELQQVQGSLVGVINGHELGVSALDARVLRDSPSSTTALRSSIGSIPPAIGPLMRVLVTIIAPIYWSLAQASGAARSGFLLTQGSFQHESLLQFPTGELLRITHLARGSDGAGALRLDSVISGSMPESFGDAVVLLQNFSERYVRTGAGQLSGGSVQSFLRDGRLVRAHCNHTIVFDPPVGPQPPRVQHLRARAITASYDPAKQELLFQLRASLDAGADRDQCPLGFTPDPGQLYCIDVDECTEGSHACRYNQVCQNAAGSYRCSCPPGYRTLGVGWPCLDVNECLQFPPPCTFECRNLRGSYECLCPAGKTLLPGGQCGTAGMEGGDTTNSMPRDTPLHRQGPSGLPRGRSFYTQLALRRVAKDAGVRARAPPCPTGYIRRNGICTDLDECQMLNQCQHECRNILGSYSCLCPTGYRLLSNGKTCQDVDECREGTIQCGSSQMCFNTRGGAQCVDVPCPAGYRRGSSPGLCVGRCPPFCGRPGPTLQYQVLPLPLGIAARRDVVHLTPATALRHRPVFRLLEQDPDSPFALRTEQGQGIISTLRPLREPGTHRLKVQALVPDGQRAPSIFLLLISVSPYPY</sequence>
<keyword evidence="7 17" id="KW-0732">Signal</keyword>
<dbReference type="FunFam" id="2.60.40.10:FF:001348">
    <property type="entry name" value="Hemicentin 2"/>
    <property type="match status" value="1"/>
</dbReference>
<keyword evidence="12 16" id="KW-1015">Disulfide bond</keyword>
<evidence type="ECO:0000256" key="13">
    <source>
        <dbReference type="ARBA" id="ARBA00023170"/>
    </source>
</evidence>
<dbReference type="FunFam" id="2.60.40.10:FF:000016">
    <property type="entry name" value="Fibroblast growth factor receptor"/>
    <property type="match status" value="1"/>
</dbReference>
<dbReference type="OrthoDB" id="5985519at2759"/>
<dbReference type="SMART" id="SM00179">
    <property type="entry name" value="EGF_CA"/>
    <property type="match status" value="4"/>
</dbReference>
<dbReference type="InterPro" id="IPR050958">
    <property type="entry name" value="Cell_Adh-Cytoskel_Orgn"/>
</dbReference>
<evidence type="ECO:0000256" key="14">
    <source>
        <dbReference type="ARBA" id="ARBA00023180"/>
    </source>
</evidence>
<dbReference type="InterPro" id="IPR018097">
    <property type="entry name" value="EGF_Ca-bd_CS"/>
</dbReference>
<comment type="caution">
    <text evidence="21">The sequence shown here is derived from an EMBL/GenBank/DDBJ whole genome shotgun (WGS) entry which is preliminary data.</text>
</comment>
<evidence type="ECO:0008006" key="23">
    <source>
        <dbReference type="Google" id="ProtNLM"/>
    </source>
</evidence>
<dbReference type="InterPro" id="IPR009030">
    <property type="entry name" value="Growth_fac_rcpt_cys_sf"/>
</dbReference>
<dbReference type="PROSITE" id="PS50026">
    <property type="entry name" value="EGF_3"/>
    <property type="match status" value="2"/>
</dbReference>
<evidence type="ECO:0000259" key="20">
    <source>
        <dbReference type="PROSITE" id="PS50993"/>
    </source>
</evidence>
<dbReference type="Pfam" id="PF07474">
    <property type="entry name" value="G2F"/>
    <property type="match status" value="1"/>
</dbReference>
<feature type="domain" description="Ig-like" evidence="19">
    <location>
        <begin position="2284"/>
        <end position="2370"/>
    </location>
</feature>
<dbReference type="FunFam" id="2.10.25.10:FF:000385">
    <property type="entry name" value="Hemicentin 1"/>
    <property type="match status" value="1"/>
</dbReference>
<dbReference type="GO" id="GO:0007156">
    <property type="term" value="P:homophilic cell adhesion via plasma membrane adhesion molecules"/>
    <property type="evidence" value="ECO:0007669"/>
    <property type="project" value="TreeGrafter"/>
</dbReference>
<feature type="domain" description="Ig-like" evidence="19">
    <location>
        <begin position="2099"/>
        <end position="2188"/>
    </location>
</feature>
<feature type="domain" description="Ig-like" evidence="19">
    <location>
        <begin position="601"/>
        <end position="686"/>
    </location>
</feature>
<dbReference type="Pfam" id="PF12662">
    <property type="entry name" value="cEGF"/>
    <property type="match status" value="1"/>
</dbReference>
<dbReference type="InterPro" id="IPR000152">
    <property type="entry name" value="EGF-type_Asp/Asn_hydroxyl_site"/>
</dbReference>
<dbReference type="Pfam" id="PF07679">
    <property type="entry name" value="I-set"/>
    <property type="match status" value="18"/>
</dbReference>
<dbReference type="EMBL" id="SWJQ01000521">
    <property type="protein sequence ID" value="TRZ13268.1"/>
    <property type="molecule type" value="Genomic_DNA"/>
</dbReference>
<dbReference type="FunFam" id="2.60.40.10:FF:000706">
    <property type="entry name" value="Hemicentin 1"/>
    <property type="match status" value="1"/>
</dbReference>
<evidence type="ECO:0000256" key="5">
    <source>
        <dbReference type="ARBA" id="ARBA00022536"/>
    </source>
</evidence>
<keyword evidence="13" id="KW-0675">Receptor</keyword>
<feature type="domain" description="Ig-like" evidence="19">
    <location>
        <begin position="1521"/>
        <end position="1614"/>
    </location>
</feature>
<dbReference type="InterPro" id="IPR003598">
    <property type="entry name" value="Ig_sub2"/>
</dbReference>
<evidence type="ECO:0000256" key="12">
    <source>
        <dbReference type="ARBA" id="ARBA00023157"/>
    </source>
</evidence>
<evidence type="ECO:0000256" key="7">
    <source>
        <dbReference type="ARBA" id="ARBA00022729"/>
    </source>
</evidence>
<gene>
    <name evidence="21" type="ORF">HGM15179_013842</name>
</gene>
<feature type="domain" description="Ig-like" evidence="19">
    <location>
        <begin position="3012"/>
        <end position="3096"/>
    </location>
</feature>
<dbReference type="CDD" id="cd00198">
    <property type="entry name" value="vWFA"/>
    <property type="match status" value="1"/>
</dbReference>
<dbReference type="SMART" id="SM00682">
    <property type="entry name" value="G2F"/>
    <property type="match status" value="1"/>
</dbReference>
<dbReference type="SUPFAM" id="SSF53300">
    <property type="entry name" value="vWA-like"/>
    <property type="match status" value="1"/>
</dbReference>
<feature type="domain" description="EGF-like" evidence="18">
    <location>
        <begin position="3578"/>
        <end position="3617"/>
    </location>
</feature>
<dbReference type="PROSITE" id="PS01186">
    <property type="entry name" value="EGF_2"/>
    <property type="match status" value="1"/>
</dbReference>
<feature type="domain" description="Ig-like" evidence="19">
    <location>
        <begin position="779"/>
        <end position="869"/>
    </location>
</feature>
<evidence type="ECO:0000313" key="22">
    <source>
        <dbReference type="Proteomes" id="UP000796761"/>
    </source>
</evidence>
<dbReference type="InterPro" id="IPR006605">
    <property type="entry name" value="G2_nidogen/fibulin_G2F"/>
</dbReference>
<feature type="domain" description="Nidogen G2 beta-barrel" evidence="20">
    <location>
        <begin position="3192"/>
        <end position="3414"/>
    </location>
</feature>